<accession>H7EM84</accession>
<keyword evidence="6" id="KW-1133">Transmembrane helix</keyword>
<evidence type="ECO:0000259" key="7">
    <source>
        <dbReference type="Pfam" id="PF04085"/>
    </source>
</evidence>
<dbReference type="GO" id="GO:0005886">
    <property type="term" value="C:plasma membrane"/>
    <property type="evidence" value="ECO:0007669"/>
    <property type="project" value="TreeGrafter"/>
</dbReference>
<dbReference type="InterPro" id="IPR007221">
    <property type="entry name" value="MreC"/>
</dbReference>
<reference evidence="8 9" key="1">
    <citation type="submission" date="2011-09" db="EMBL/GenBank/DDBJ databases">
        <title>The draft genome of Treponema saccharophilum DSM 2985.</title>
        <authorList>
            <consortium name="US DOE Joint Genome Institute (JGI-PGF)"/>
            <person name="Lucas S."/>
            <person name="Copeland A."/>
            <person name="Lapidus A."/>
            <person name="Glavina del Rio T."/>
            <person name="Dalin E."/>
            <person name="Tice H."/>
            <person name="Bruce D."/>
            <person name="Goodwin L."/>
            <person name="Pitluck S."/>
            <person name="Peters L."/>
            <person name="Kyrpides N."/>
            <person name="Mavromatis K."/>
            <person name="Ivanova N."/>
            <person name="Markowitz V."/>
            <person name="Cheng J.-F."/>
            <person name="Hugenholtz P."/>
            <person name="Woyke T."/>
            <person name="Wu D."/>
            <person name="Gronow S."/>
            <person name="Wellnitz S."/>
            <person name="Brambilla E."/>
            <person name="Klenk H.-P."/>
            <person name="Eisen J.A."/>
        </authorList>
    </citation>
    <scope>NUCLEOTIDE SEQUENCE [LARGE SCALE GENOMIC DNA]</scope>
    <source>
        <strain evidence="8 9">DSM 2985</strain>
    </source>
</reference>
<name>H7EM84_9SPIR</name>
<sequence length="290" mass="31995">MESQKSRFSLHLPELVLVVLVVISGTMLALSSGGFILNFKNVGFTALSSVQKGIGIVTSGITGTFNAVHELARLREENAFLTEKLKNYEYFQRNNTEITNENLRLREQLGFSTKIEQRNFPAQIIGRNTDNLYSTFTINKGSRAGIKKNMPVIAIQNGQVGLVGRVISVGVETSMILPIFDEKCTVSARVQSTRDIGLVSGQGSASGMLSMRYVKKRVLDELNYGDLIVTSGENENYLRDITIGSISKITPLDYDSTLDIEVVPVIDFSRLETVIVADLKELNPNLVVNQ</sequence>
<dbReference type="Gene3D" id="2.40.10.350">
    <property type="entry name" value="Rod shape-determining protein MreC, domain 2"/>
    <property type="match status" value="1"/>
</dbReference>
<dbReference type="OrthoDB" id="9792313at2"/>
<protein>
    <recommendedName>
        <fullName evidence="2 5">Cell shape-determining protein MreC</fullName>
    </recommendedName>
    <alternativeName>
        <fullName evidence="4 5">Cell shape protein MreC</fullName>
    </alternativeName>
</protein>
<dbReference type="RefSeq" id="WP_002705344.1">
    <property type="nucleotide sequence ID" value="NZ_AGRW01000051.1"/>
</dbReference>
<dbReference type="Pfam" id="PF04085">
    <property type="entry name" value="MreC"/>
    <property type="match status" value="1"/>
</dbReference>
<dbReference type="GO" id="GO:0008360">
    <property type="term" value="P:regulation of cell shape"/>
    <property type="evidence" value="ECO:0007669"/>
    <property type="project" value="UniProtKB-KW"/>
</dbReference>
<dbReference type="InterPro" id="IPR042177">
    <property type="entry name" value="Cell/Rod_1"/>
</dbReference>
<evidence type="ECO:0000256" key="4">
    <source>
        <dbReference type="ARBA" id="ARBA00032089"/>
    </source>
</evidence>
<feature type="transmembrane region" description="Helical" evidence="6">
    <location>
        <begin position="12"/>
        <end position="37"/>
    </location>
</feature>
<dbReference type="Gene3D" id="2.40.10.340">
    <property type="entry name" value="Rod shape-determining protein MreC, domain 1"/>
    <property type="match status" value="1"/>
</dbReference>
<comment type="caution">
    <text evidence="8">The sequence shown here is derived from an EMBL/GenBank/DDBJ whole genome shotgun (WGS) entry which is preliminary data.</text>
</comment>
<dbReference type="eggNOG" id="COG1792">
    <property type="taxonomic scope" value="Bacteria"/>
</dbReference>
<dbReference type="Proteomes" id="UP000003571">
    <property type="component" value="Unassembled WGS sequence"/>
</dbReference>
<keyword evidence="6" id="KW-0812">Transmembrane</keyword>
<dbReference type="PANTHER" id="PTHR34138">
    <property type="entry name" value="CELL SHAPE-DETERMINING PROTEIN MREC"/>
    <property type="match status" value="1"/>
</dbReference>
<feature type="domain" description="Rod shape-determining protein MreC beta-barrel core" evidence="7">
    <location>
        <begin position="124"/>
        <end position="277"/>
    </location>
</feature>
<dbReference type="InterPro" id="IPR042175">
    <property type="entry name" value="Cell/Rod_MreC_2"/>
</dbReference>
<comment type="function">
    <text evidence="5">Involved in formation and maintenance of cell shape.</text>
</comment>
<dbReference type="PIRSF" id="PIRSF038471">
    <property type="entry name" value="MreC"/>
    <property type="match status" value="1"/>
</dbReference>
<dbReference type="NCBIfam" id="TIGR00219">
    <property type="entry name" value="mreC"/>
    <property type="match status" value="1"/>
</dbReference>
<evidence type="ECO:0000256" key="2">
    <source>
        <dbReference type="ARBA" id="ARBA00013855"/>
    </source>
</evidence>
<evidence type="ECO:0000256" key="5">
    <source>
        <dbReference type="PIRNR" id="PIRNR038471"/>
    </source>
</evidence>
<dbReference type="STRING" id="907348.TresaDRAFT_0306"/>
<dbReference type="PANTHER" id="PTHR34138:SF1">
    <property type="entry name" value="CELL SHAPE-DETERMINING PROTEIN MREC"/>
    <property type="match status" value="1"/>
</dbReference>
<proteinExistence type="inferred from homology"/>
<comment type="similarity">
    <text evidence="1 5">Belongs to the MreC family.</text>
</comment>
<evidence type="ECO:0000313" key="9">
    <source>
        <dbReference type="Proteomes" id="UP000003571"/>
    </source>
</evidence>
<dbReference type="PATRIC" id="fig|907348.3.peg.2061"/>
<evidence type="ECO:0000256" key="1">
    <source>
        <dbReference type="ARBA" id="ARBA00009369"/>
    </source>
</evidence>
<evidence type="ECO:0000256" key="3">
    <source>
        <dbReference type="ARBA" id="ARBA00022960"/>
    </source>
</evidence>
<gene>
    <name evidence="8" type="ORF">TresaDRAFT_0306</name>
</gene>
<evidence type="ECO:0000256" key="6">
    <source>
        <dbReference type="SAM" id="Phobius"/>
    </source>
</evidence>
<dbReference type="AlphaFoldDB" id="H7EM84"/>
<keyword evidence="3 5" id="KW-0133">Cell shape</keyword>
<keyword evidence="6" id="KW-0472">Membrane</keyword>
<dbReference type="EMBL" id="AGRW01000051">
    <property type="protein sequence ID" value="EIC01169.1"/>
    <property type="molecule type" value="Genomic_DNA"/>
</dbReference>
<organism evidence="8 9">
    <name type="scientific">Treponema saccharophilum DSM 2985</name>
    <dbReference type="NCBI Taxonomy" id="907348"/>
    <lineage>
        <taxon>Bacteria</taxon>
        <taxon>Pseudomonadati</taxon>
        <taxon>Spirochaetota</taxon>
        <taxon>Spirochaetia</taxon>
        <taxon>Spirochaetales</taxon>
        <taxon>Treponemataceae</taxon>
        <taxon>Treponema</taxon>
    </lineage>
</organism>
<dbReference type="InterPro" id="IPR055342">
    <property type="entry name" value="MreC_beta-barrel_core"/>
</dbReference>
<evidence type="ECO:0000313" key="8">
    <source>
        <dbReference type="EMBL" id="EIC01169.1"/>
    </source>
</evidence>
<keyword evidence="9" id="KW-1185">Reference proteome</keyword>